<organism evidence="2 3">
    <name type="scientific">Fodinicola feengrottensis</name>
    <dbReference type="NCBI Taxonomy" id="435914"/>
    <lineage>
        <taxon>Bacteria</taxon>
        <taxon>Bacillati</taxon>
        <taxon>Actinomycetota</taxon>
        <taxon>Actinomycetes</taxon>
        <taxon>Mycobacteriales</taxon>
        <taxon>Fodinicola</taxon>
    </lineage>
</organism>
<gene>
    <name evidence="2" type="ORF">GCM10009765_50210</name>
</gene>
<evidence type="ECO:0000313" key="2">
    <source>
        <dbReference type="EMBL" id="GAA1694930.1"/>
    </source>
</evidence>
<dbReference type="RefSeq" id="WP_344312933.1">
    <property type="nucleotide sequence ID" value="NZ_BAAANY010000020.1"/>
</dbReference>
<dbReference type="InterPro" id="IPR036178">
    <property type="entry name" value="Formintransfe-cycloase-like_sf"/>
</dbReference>
<dbReference type="InterPro" id="IPR007044">
    <property type="entry name" value="Cyclodeamin/CycHdrlase"/>
</dbReference>
<protein>
    <submittedName>
        <fullName evidence="2">Cyclodeaminase/cyclohydrolase family protein</fullName>
    </submittedName>
</protein>
<feature type="domain" description="Cyclodeaminase/cyclohydrolase" evidence="1">
    <location>
        <begin position="5"/>
        <end position="161"/>
    </location>
</feature>
<reference evidence="2 3" key="1">
    <citation type="journal article" date="2019" name="Int. J. Syst. Evol. Microbiol.">
        <title>The Global Catalogue of Microorganisms (GCM) 10K type strain sequencing project: providing services to taxonomists for standard genome sequencing and annotation.</title>
        <authorList>
            <consortium name="The Broad Institute Genomics Platform"/>
            <consortium name="The Broad Institute Genome Sequencing Center for Infectious Disease"/>
            <person name="Wu L."/>
            <person name="Ma J."/>
        </authorList>
    </citation>
    <scope>NUCLEOTIDE SEQUENCE [LARGE SCALE GENOMIC DNA]</scope>
    <source>
        <strain evidence="2 3">JCM 14718</strain>
    </source>
</reference>
<evidence type="ECO:0000313" key="3">
    <source>
        <dbReference type="Proteomes" id="UP001500618"/>
    </source>
</evidence>
<sequence length="186" mass="19165">MYDWTVDEFLTRLASRTPAPGGGAAAGTQAAMGAALLAMVARYSDGEVAGRVVTAADELRETGLRLAAADAAAFEAVGTAYKLPKTTDDERQARTAAISSALAGAVEPPLAVIAAARQLIDLAEQLLPVSNKNVITDIAAAAESIRAAAAISRVNVEINRGPAADIDDLLVRAEDLTTAVRREIAP</sequence>
<name>A0ABN2HXF9_9ACTN</name>
<dbReference type="Gene3D" id="1.20.120.680">
    <property type="entry name" value="Formiminotetrahydrofolate cyclodeaminase monomer, up-and-down helical bundle"/>
    <property type="match status" value="1"/>
</dbReference>
<dbReference type="Proteomes" id="UP001500618">
    <property type="component" value="Unassembled WGS sequence"/>
</dbReference>
<accession>A0ABN2HXF9</accession>
<proteinExistence type="predicted"/>
<dbReference type="EMBL" id="BAAANY010000020">
    <property type="protein sequence ID" value="GAA1694930.1"/>
    <property type="molecule type" value="Genomic_DNA"/>
</dbReference>
<evidence type="ECO:0000259" key="1">
    <source>
        <dbReference type="Pfam" id="PF04961"/>
    </source>
</evidence>
<keyword evidence="3" id="KW-1185">Reference proteome</keyword>
<dbReference type="Pfam" id="PF04961">
    <property type="entry name" value="FTCD_C"/>
    <property type="match status" value="1"/>
</dbReference>
<dbReference type="SUPFAM" id="SSF101262">
    <property type="entry name" value="Methenyltetrahydrofolate cyclohydrolase-like"/>
    <property type="match status" value="1"/>
</dbReference>
<comment type="caution">
    <text evidence="2">The sequence shown here is derived from an EMBL/GenBank/DDBJ whole genome shotgun (WGS) entry which is preliminary data.</text>
</comment>